<evidence type="ECO:0000313" key="5">
    <source>
        <dbReference type="Proteomes" id="UP000785613"/>
    </source>
</evidence>
<name>A0ABX0LKA9_9BURK</name>
<reference evidence="4 5" key="1">
    <citation type="submission" date="2019-09" db="EMBL/GenBank/DDBJ databases">
        <title>Taxonomy of Antarctic Massilia spp.: description of Massilia rubra sp. nov., Massilia aquatica sp. nov., Massilia mucilaginosa sp. nov., Massilia frigida sp. nov. isolated from streams, lakes and regoliths.</title>
        <authorList>
            <person name="Holochova P."/>
            <person name="Sedlacek I."/>
            <person name="Kralova S."/>
            <person name="Maslanova I."/>
            <person name="Busse H.-J."/>
            <person name="Stankova E."/>
            <person name="Vrbovska V."/>
            <person name="Kovarovic V."/>
            <person name="Bartak M."/>
            <person name="Svec P."/>
            <person name="Pantucek R."/>
        </authorList>
    </citation>
    <scope>NUCLEOTIDE SEQUENCE [LARGE SCALE GENOMIC DNA]</scope>
    <source>
        <strain evidence="4 5">CCM 8692</strain>
    </source>
</reference>
<gene>
    <name evidence="4" type="ORF">F0185_17135</name>
</gene>
<keyword evidence="2" id="KW-0812">Transmembrane</keyword>
<dbReference type="Pfam" id="PF07811">
    <property type="entry name" value="TadE"/>
    <property type="match status" value="1"/>
</dbReference>
<evidence type="ECO:0000256" key="1">
    <source>
        <dbReference type="SAM" id="MobiDB-lite"/>
    </source>
</evidence>
<feature type="region of interest" description="Disordered" evidence="1">
    <location>
        <begin position="63"/>
        <end position="117"/>
    </location>
</feature>
<evidence type="ECO:0000256" key="2">
    <source>
        <dbReference type="SAM" id="Phobius"/>
    </source>
</evidence>
<evidence type="ECO:0000313" key="4">
    <source>
        <dbReference type="EMBL" id="NHZ35293.1"/>
    </source>
</evidence>
<proteinExistence type="predicted"/>
<protein>
    <submittedName>
        <fullName evidence="4">Pilus assembly protein</fullName>
    </submittedName>
</protein>
<dbReference type="EMBL" id="VUYU01000010">
    <property type="protein sequence ID" value="NHZ35293.1"/>
    <property type="molecule type" value="Genomic_DNA"/>
</dbReference>
<feature type="domain" description="TadE-like" evidence="3">
    <location>
        <begin position="164"/>
        <end position="207"/>
    </location>
</feature>
<keyword evidence="2" id="KW-1133">Transmembrane helix</keyword>
<organism evidence="4 5">
    <name type="scientific">Massilia rubra</name>
    <dbReference type="NCBI Taxonomy" id="2607910"/>
    <lineage>
        <taxon>Bacteria</taxon>
        <taxon>Pseudomonadati</taxon>
        <taxon>Pseudomonadota</taxon>
        <taxon>Betaproteobacteria</taxon>
        <taxon>Burkholderiales</taxon>
        <taxon>Oxalobacteraceae</taxon>
        <taxon>Telluria group</taxon>
        <taxon>Massilia</taxon>
    </lineage>
</organism>
<sequence>MRHAGAGAACCRPDERGTDDATGRAGRAGNRRRPFWRCRAALRADRACLSRQRHSLVPARHRVPAHQPGAPGPGRVRTSLAGRAGHGQGPCQPGAGPRDLVARRGRHRRAQRRCRRAEPASAASADARCRSCAWPTGAELTAGRAGAVAVTRRDGAGRVRAQCGAATIEFYIIAFWVLVPLFMAILQLGLFMVAKNTANVATLAAARAGAASGLDMGEMRRAFALHIAPLYATSGLRRISDAGFADAQSNYGSVGLSAIARARLETEGLKMHRITVLNPTSKSFDDFQITRASDKAQIIPVDGLYANNAMGGKSQQQRSDALLLKIETRYCYQMIIPVIDSMIIKVLTSDLRSDHSVDHLTCYAINAIPILSQSVVRITVPPERGKLEK</sequence>
<keyword evidence="2" id="KW-0472">Membrane</keyword>
<feature type="region of interest" description="Disordered" evidence="1">
    <location>
        <begin position="1"/>
        <end position="31"/>
    </location>
</feature>
<accession>A0ABX0LKA9</accession>
<evidence type="ECO:0000259" key="3">
    <source>
        <dbReference type="Pfam" id="PF07811"/>
    </source>
</evidence>
<dbReference type="InterPro" id="IPR012495">
    <property type="entry name" value="TadE-like_dom"/>
</dbReference>
<feature type="compositionally biased region" description="Basic residues" evidence="1">
    <location>
        <begin position="103"/>
        <end position="115"/>
    </location>
</feature>
<keyword evidence="5" id="KW-1185">Reference proteome</keyword>
<feature type="transmembrane region" description="Helical" evidence="2">
    <location>
        <begin position="170"/>
        <end position="193"/>
    </location>
</feature>
<feature type="compositionally biased region" description="Basic and acidic residues" evidence="1">
    <location>
        <begin position="12"/>
        <end position="22"/>
    </location>
</feature>
<dbReference type="Proteomes" id="UP000785613">
    <property type="component" value="Unassembled WGS sequence"/>
</dbReference>
<comment type="caution">
    <text evidence="4">The sequence shown here is derived from an EMBL/GenBank/DDBJ whole genome shotgun (WGS) entry which is preliminary data.</text>
</comment>